<evidence type="ECO:0000313" key="3">
    <source>
        <dbReference type="Proteomes" id="UP001489902"/>
    </source>
</evidence>
<dbReference type="EMBL" id="CP151260">
    <property type="protein sequence ID" value="WZH42022.1"/>
    <property type="molecule type" value="Genomic_DNA"/>
</dbReference>
<dbReference type="NCBIfam" id="NF005127">
    <property type="entry name" value="PRK06565.1"/>
    <property type="match status" value="1"/>
</dbReference>
<sequence>MASNDVNKVSYETLLLEYLRLILTLQTLSVMEAPIAVLASALSQGHLNSVELTAKYLLRIAKYDRRTIQLNAIPIINQDAFDAAQQSDQRRASGDTSGLLDGIPCTIKDSYKIQGMTVAAGSPAFQNLVANEDAFTVQKLREAGAVFLGRTNMPPMAAGGMQRGVYGRAESPYNAAYLTAAFASGSSNGSATATAASFGAFGMGEETISSGRSPASNNGLVAYTPSRGLVSIRGNWPLFPTCDTVVPHTRTMEDMFALLDVIVAKDEKTSCDFWREQPFVKLPDVDSIRPKTFFDLSDPHALQGKRIGVPKMYIGGVDSAPEARKVHTRESVIQLWRQARTVLEGLGATVVETDFPLVTEFEKPESCHVISETPPHRNEIDMCQLMAYAWDDFLAANKDSKLATTLGQVESSTIFPHPPGCLQDKYDSSDPLVRHTAVVAHITKGRIPTYEIPNLGTALQNLEAKRKSDFEDWLDASGLDMLVWPCNADVGKADADVNKESADHAWLNGVLYSNGNCAIRQFGIPTVSVPMGVMADIGMPVNLTFVSKAYDDNNLFRYAYAFEQSSRLRMPPPRTPGLPTDTVSLNEDGRGMGLAPPQLKVDATSSTTDGESTVSISGVVNEDEVSEIHVYVDGDQLEDIEIVDGKWEAKSRVRGVSRTHPNEKSIPELDTIFVIVLVKGKNGRSSGEMFLLVISRTDAKKKDVLALGADSFAATADADWHVKHIGTLDLIINTSSSEKSPMMEYILMLKAHSTLVQIGGPEAPIPVPTLMLTLGGKNIAGSLIADPSQIREML</sequence>
<dbReference type="InterPro" id="IPR036291">
    <property type="entry name" value="NAD(P)-bd_dom_sf"/>
</dbReference>
<dbReference type="PANTHER" id="PTHR42678:SF11">
    <property type="entry name" value="AMIDASE FAMILY PROTEIN"/>
    <property type="match status" value="1"/>
</dbReference>
<evidence type="ECO:0000259" key="1">
    <source>
        <dbReference type="Pfam" id="PF01425"/>
    </source>
</evidence>
<protein>
    <submittedName>
        <fullName evidence="2">Amidase signature domain-containing protein</fullName>
    </submittedName>
</protein>
<dbReference type="SUPFAM" id="SSF51735">
    <property type="entry name" value="NAD(P)-binding Rossmann-fold domains"/>
    <property type="match status" value="1"/>
</dbReference>
<dbReference type="Gene3D" id="3.90.1300.10">
    <property type="entry name" value="Amidase signature (AS) domain"/>
    <property type="match status" value="1"/>
</dbReference>
<keyword evidence="3" id="KW-1185">Reference proteome</keyword>
<feature type="domain" description="Amidase" evidence="1">
    <location>
        <begin position="51"/>
        <end position="555"/>
    </location>
</feature>
<dbReference type="Pfam" id="PF01425">
    <property type="entry name" value="Amidase"/>
    <property type="match status" value="1"/>
</dbReference>
<dbReference type="SUPFAM" id="SSF75304">
    <property type="entry name" value="Amidase signature (AS) enzymes"/>
    <property type="match status" value="1"/>
</dbReference>
<dbReference type="PANTHER" id="PTHR42678">
    <property type="entry name" value="AMIDASE"/>
    <property type="match status" value="1"/>
</dbReference>
<accession>A0ABZ2WPX8</accession>
<dbReference type="InterPro" id="IPR023631">
    <property type="entry name" value="Amidase_dom"/>
</dbReference>
<dbReference type="Gene3D" id="3.40.50.720">
    <property type="entry name" value="NAD(P)-binding Rossmann-like Domain"/>
    <property type="match status" value="1"/>
</dbReference>
<organism evidence="2 3">
    <name type="scientific">Fusarium acuminatum</name>
    <dbReference type="NCBI Taxonomy" id="5515"/>
    <lineage>
        <taxon>Eukaryota</taxon>
        <taxon>Fungi</taxon>
        <taxon>Dikarya</taxon>
        <taxon>Ascomycota</taxon>
        <taxon>Pezizomycotina</taxon>
        <taxon>Sordariomycetes</taxon>
        <taxon>Hypocreomycetidae</taxon>
        <taxon>Hypocreales</taxon>
        <taxon>Nectriaceae</taxon>
        <taxon>Fusarium</taxon>
        <taxon>Fusarium tricinctum species complex</taxon>
    </lineage>
</organism>
<dbReference type="InterPro" id="IPR036928">
    <property type="entry name" value="AS_sf"/>
</dbReference>
<reference evidence="2 3" key="1">
    <citation type="submission" date="2024-04" db="EMBL/GenBank/DDBJ databases">
        <title>Complete genome sequence of Fusarium acuminatum.</title>
        <authorList>
            <person name="Lan B."/>
        </authorList>
    </citation>
    <scope>NUCLEOTIDE SEQUENCE [LARGE SCALE GENOMIC DNA]</scope>
    <source>
        <strain evidence="2">1A</strain>
    </source>
</reference>
<name>A0ABZ2WPX8_9HYPO</name>
<proteinExistence type="predicted"/>
<dbReference type="Proteomes" id="UP001489902">
    <property type="component" value="Chromosome 1"/>
</dbReference>
<gene>
    <name evidence="2" type="ORF">QYS62_002990</name>
</gene>
<evidence type="ECO:0000313" key="2">
    <source>
        <dbReference type="EMBL" id="WZH42022.1"/>
    </source>
</evidence>